<protein>
    <submittedName>
        <fullName evidence="2">Uncharacterized protein</fullName>
    </submittedName>
</protein>
<accession>A0AA39MV60</accession>
<gene>
    <name evidence="2" type="ORF">EV420DRAFT_1569350</name>
</gene>
<reference evidence="2" key="1">
    <citation type="submission" date="2023-06" db="EMBL/GenBank/DDBJ databases">
        <authorList>
            <consortium name="Lawrence Berkeley National Laboratory"/>
            <person name="Ahrendt S."/>
            <person name="Sahu N."/>
            <person name="Indic B."/>
            <person name="Wong-Bajracharya J."/>
            <person name="Merenyi Z."/>
            <person name="Ke H.-M."/>
            <person name="Monk M."/>
            <person name="Kocsube S."/>
            <person name="Drula E."/>
            <person name="Lipzen A."/>
            <person name="Balint B."/>
            <person name="Henrissat B."/>
            <person name="Andreopoulos B."/>
            <person name="Martin F.M."/>
            <person name="Harder C.B."/>
            <person name="Rigling D."/>
            <person name="Ford K.L."/>
            <person name="Foster G.D."/>
            <person name="Pangilinan J."/>
            <person name="Papanicolaou A."/>
            <person name="Barry K."/>
            <person name="LaButti K."/>
            <person name="Viragh M."/>
            <person name="Koriabine M."/>
            <person name="Yan M."/>
            <person name="Riley R."/>
            <person name="Champramary S."/>
            <person name="Plett K.L."/>
            <person name="Tsai I.J."/>
            <person name="Slot J."/>
            <person name="Sipos G."/>
            <person name="Plett J."/>
            <person name="Nagy L.G."/>
            <person name="Grigoriev I.V."/>
        </authorList>
    </citation>
    <scope>NUCLEOTIDE SEQUENCE</scope>
    <source>
        <strain evidence="2">CCBAS 213</strain>
    </source>
</reference>
<evidence type="ECO:0000256" key="1">
    <source>
        <dbReference type="SAM" id="MobiDB-lite"/>
    </source>
</evidence>
<keyword evidence="3" id="KW-1185">Reference proteome</keyword>
<feature type="compositionally biased region" description="Low complexity" evidence="1">
    <location>
        <begin position="197"/>
        <end position="211"/>
    </location>
</feature>
<proteinExistence type="predicted"/>
<dbReference type="GeneID" id="85357770"/>
<name>A0AA39MV60_ARMTA</name>
<organism evidence="2 3">
    <name type="scientific">Armillaria tabescens</name>
    <name type="common">Ringless honey mushroom</name>
    <name type="synonym">Agaricus tabescens</name>
    <dbReference type="NCBI Taxonomy" id="1929756"/>
    <lineage>
        <taxon>Eukaryota</taxon>
        <taxon>Fungi</taxon>
        <taxon>Dikarya</taxon>
        <taxon>Basidiomycota</taxon>
        <taxon>Agaricomycotina</taxon>
        <taxon>Agaricomycetes</taxon>
        <taxon>Agaricomycetidae</taxon>
        <taxon>Agaricales</taxon>
        <taxon>Marasmiineae</taxon>
        <taxon>Physalacriaceae</taxon>
        <taxon>Desarmillaria</taxon>
    </lineage>
</organism>
<evidence type="ECO:0000313" key="2">
    <source>
        <dbReference type="EMBL" id="KAK0447005.1"/>
    </source>
</evidence>
<sequence length="255" mass="28400">ANVPEPGPNRTPARLGQGFERWMDGMGWGRSRIHDKFLFYHQNNPDDNLGPITQSLPWARSMRRNGESSKFPGYSISSTFRALPEARNLIKQTYSVHVNLPADQPKGITQKWHLTAYFSQDTLESLQTVDSIPGVGGMLPPEGWFWSARTRRGPSRNGLKSLTYSPLSSYDLTSPYLLLSTHQKEVSSSSHTHDTLLSESDTSPESSKSLSAALSWGSNNIPLDRVEVSQCTSVPRPSSVDEALQHLFSKRLLDS</sequence>
<dbReference type="RefSeq" id="XP_060326030.1">
    <property type="nucleotide sequence ID" value="XM_060474222.1"/>
</dbReference>
<dbReference type="EMBL" id="JAUEPS010000045">
    <property type="protein sequence ID" value="KAK0447005.1"/>
    <property type="molecule type" value="Genomic_DNA"/>
</dbReference>
<dbReference type="InterPro" id="IPR018608">
    <property type="entry name" value="Gti1/Pac2"/>
</dbReference>
<dbReference type="AlphaFoldDB" id="A0AA39MV60"/>
<dbReference type="Proteomes" id="UP001175211">
    <property type="component" value="Unassembled WGS sequence"/>
</dbReference>
<evidence type="ECO:0000313" key="3">
    <source>
        <dbReference type="Proteomes" id="UP001175211"/>
    </source>
</evidence>
<feature type="region of interest" description="Disordered" evidence="1">
    <location>
        <begin position="188"/>
        <end position="211"/>
    </location>
</feature>
<feature type="non-terminal residue" evidence="2">
    <location>
        <position position="1"/>
    </location>
</feature>
<dbReference type="Pfam" id="PF09729">
    <property type="entry name" value="Gti1_Pac2"/>
    <property type="match status" value="1"/>
</dbReference>
<comment type="caution">
    <text evidence="2">The sequence shown here is derived from an EMBL/GenBank/DDBJ whole genome shotgun (WGS) entry which is preliminary data.</text>
</comment>